<keyword evidence="7" id="KW-0695">RNA-directed DNA polymerase</keyword>
<evidence type="ECO:0000256" key="1">
    <source>
        <dbReference type="ARBA" id="ARBA00012493"/>
    </source>
</evidence>
<dbReference type="InterPro" id="IPR043128">
    <property type="entry name" value="Rev_trsase/Diguanyl_cyclase"/>
</dbReference>
<gene>
    <name evidence="9" type="ORF">AX774_g5451</name>
</gene>
<dbReference type="GO" id="GO:0016787">
    <property type="term" value="F:hydrolase activity"/>
    <property type="evidence" value="ECO:0007669"/>
    <property type="project" value="UniProtKB-KW"/>
</dbReference>
<dbReference type="PANTHER" id="PTHR37984">
    <property type="entry name" value="PROTEIN CBG26694"/>
    <property type="match status" value="1"/>
</dbReference>
<dbReference type="Proteomes" id="UP000188320">
    <property type="component" value="Unassembled WGS sequence"/>
</dbReference>
<keyword evidence="3" id="KW-0548">Nucleotidyltransferase</keyword>
<proteinExistence type="predicted"/>
<keyword evidence="2" id="KW-0808">Transferase</keyword>
<protein>
    <recommendedName>
        <fullName evidence="1">RNA-directed DNA polymerase</fullName>
        <ecNumber evidence="1">2.7.7.49</ecNumber>
    </recommendedName>
</protein>
<dbReference type="Gene3D" id="1.10.340.70">
    <property type="match status" value="1"/>
</dbReference>
<dbReference type="CDD" id="cd09274">
    <property type="entry name" value="RNase_HI_RT_Ty3"/>
    <property type="match status" value="1"/>
</dbReference>
<evidence type="ECO:0000256" key="3">
    <source>
        <dbReference type="ARBA" id="ARBA00022695"/>
    </source>
</evidence>
<evidence type="ECO:0000259" key="8">
    <source>
        <dbReference type="PROSITE" id="PS50994"/>
    </source>
</evidence>
<dbReference type="GO" id="GO:0015074">
    <property type="term" value="P:DNA integration"/>
    <property type="evidence" value="ECO:0007669"/>
    <property type="project" value="InterPro"/>
</dbReference>
<dbReference type="Gene3D" id="3.30.70.270">
    <property type="match status" value="2"/>
</dbReference>
<dbReference type="Pfam" id="PF03732">
    <property type="entry name" value="Retrotrans_gag"/>
    <property type="match status" value="1"/>
</dbReference>
<dbReference type="GO" id="GO:0004519">
    <property type="term" value="F:endonuclease activity"/>
    <property type="evidence" value="ECO:0007669"/>
    <property type="project" value="UniProtKB-KW"/>
</dbReference>
<dbReference type="Gene3D" id="2.40.70.10">
    <property type="entry name" value="Acid Proteases"/>
    <property type="match status" value="1"/>
</dbReference>
<dbReference type="InterPro" id="IPR001584">
    <property type="entry name" value="Integrase_cat-core"/>
</dbReference>
<dbReference type="EMBL" id="LSSK01000976">
    <property type="protein sequence ID" value="OMH81098.1"/>
    <property type="molecule type" value="Genomic_DNA"/>
</dbReference>
<dbReference type="GO" id="GO:0003964">
    <property type="term" value="F:RNA-directed DNA polymerase activity"/>
    <property type="evidence" value="ECO:0007669"/>
    <property type="project" value="UniProtKB-KW"/>
</dbReference>
<evidence type="ECO:0000256" key="5">
    <source>
        <dbReference type="ARBA" id="ARBA00022759"/>
    </source>
</evidence>
<dbReference type="OrthoDB" id="3341476at2759"/>
<dbReference type="Pfam" id="PF17917">
    <property type="entry name" value="RT_RNaseH"/>
    <property type="match status" value="1"/>
</dbReference>
<dbReference type="CDD" id="cd00303">
    <property type="entry name" value="retropepsin_like"/>
    <property type="match status" value="1"/>
</dbReference>
<dbReference type="InterPro" id="IPR041373">
    <property type="entry name" value="RT_RNaseH"/>
</dbReference>
<dbReference type="InterPro" id="IPR050951">
    <property type="entry name" value="Retrovirus_Pol_polyprotein"/>
</dbReference>
<dbReference type="InterPro" id="IPR043502">
    <property type="entry name" value="DNA/RNA_pol_sf"/>
</dbReference>
<evidence type="ECO:0000256" key="6">
    <source>
        <dbReference type="ARBA" id="ARBA00022801"/>
    </source>
</evidence>
<dbReference type="SUPFAM" id="SSF53098">
    <property type="entry name" value="Ribonuclease H-like"/>
    <property type="match status" value="1"/>
</dbReference>
<sequence>MTIPKKEVKSTDGAIETKTKLNSNNQNECTAVLPAKRVASTRLEPEKFNSESGEDALKWLKRYNLFAMHSGWSEVETVEILEYYLEGKARLWFECNEEKFKSWKELKEMFANKFAGKQQEYSAWNSLQVLKQEPGEDIDMLSYRLEKLAKYAKIKDEQLKIKYLWNAITPEKRKMLIKGGVETYESAIDILREVEDVDKLSGVINEVPKLSCKGEVQINKDDINSKSEMEVLIGKFDDLSINVMEYIRSTVNNNQFTRNRNDHSYSNYAQRNENNRYDSRANVKKGYIKPNTSPYENKVDVNTRSNTVQQSQPDISQHTDHKAVNCLEVERCVDINSYDSDQLVFGNTTNDYQAADYFTEELNEVYMAEKRKNMGAGFKQAGEQSAVKKIHLNNNLGQEVSPEKQPENDTVIPDVYMQSQETRETTDKSNNSIKKTRSVVNNPEIKRYSLFEDLSRVKANISIPQLIDIAPTVQSQLIKLYKDTTTIRPVNSLYNDKLTNCRTFVEILGKKCLTIIDTGAACSVISKMLVDKLGIQADQRSVESIVTADGKKHISLGKISELPITISQQIFSTELIIMNIPTELMILGIDWMRKYKANVNVENQKLSITNQFTTVQISFSTNEINKAQIQTYSKDNDVEIFGIGKEVDEKAHSTTLEPTIKVLIEEYKDIFADEYTQLTSTNVIEHGIDTGEASPIKIRPYRIPNVMKDLVRKELKIMKEKGIIEPCFSDCLLKKHKIKLNTGKCNFGQTRLNYLGHIISSRGIETDPKKVIAIEKIPTPKSIKELQSFLGTTNYYRKFIQGYAQIAGPLNSLLKKDNIWIWNDDCEAAMKTLKEKLTTAPVLTHPIWDIPFVVTTDASQQGIGGILSQIQNGREHPIAFVSRSLKKAEKNYSITHLEGLAIIYSVNQFRNYIWGRRFKIVTDHSALVRLFDSKEASGRLARWAIILREYDYTLEHRKGKHNPADLISRCIPVNPNDNSTISELTNNGCTQFGQDKSQAYMEGNDDDENTKAIFYMDILQYTAIKNYLANKTYPRNSDELFRNELRKNAIKYELDNDKLFKHSKKFGIREVLHELNCKEKIIELHNENHLGVHNTWNIVKEKYYSPKLFEITKHVVNFCDVCQRYKSSNKRKNLFNPIIALQPFDVIGLDIIGPINPTSAEGNRYIISAIDYLTKWPICKAVPSVQSDTIINFLVYDVISNFGIPRKLITDRGSNFLSEAIVNFYKFMGINHSPTTAYRPQSNGQVERQNQYIKNVLSKICKDDKINWDKLLWKALLVMRTTKNRITKKSPSELLYGIEISTPDSWAYDDTNENIEEAIVERIKFVNSKFKELRDIAIDKITTNKKYVKDRYDRNIRQVEFKVGQYVLKHNDIPDSKFAEKWLGPYIIISRLGQGVYNIRDANNNFDIVNGDRLKEYNTIGIPQIMSSRIRSTISQQHRRSSTMGTIEP</sequence>
<accession>A0A1R1PJG7</accession>
<dbReference type="Pfam" id="PF00665">
    <property type="entry name" value="rve"/>
    <property type="match status" value="1"/>
</dbReference>
<dbReference type="SUPFAM" id="SSF50630">
    <property type="entry name" value="Acid proteases"/>
    <property type="match status" value="1"/>
</dbReference>
<evidence type="ECO:0000256" key="4">
    <source>
        <dbReference type="ARBA" id="ARBA00022722"/>
    </source>
</evidence>
<dbReference type="Pfam" id="PF17921">
    <property type="entry name" value="Integrase_H2C2"/>
    <property type="match status" value="1"/>
</dbReference>
<dbReference type="FunFam" id="3.30.420.10:FF:000032">
    <property type="entry name" value="Retrovirus-related Pol polyprotein from transposon 297-like Protein"/>
    <property type="match status" value="1"/>
</dbReference>
<comment type="caution">
    <text evidence="9">The sequence shown here is derived from an EMBL/GenBank/DDBJ whole genome shotgun (WGS) entry which is preliminary data.</text>
</comment>
<dbReference type="InterPro" id="IPR041588">
    <property type="entry name" value="Integrase_H2C2"/>
</dbReference>
<dbReference type="FunFam" id="3.30.70.270:FF:000026">
    <property type="entry name" value="Transposon Ty3-G Gag-Pol polyprotein"/>
    <property type="match status" value="1"/>
</dbReference>
<evidence type="ECO:0000256" key="2">
    <source>
        <dbReference type="ARBA" id="ARBA00022679"/>
    </source>
</evidence>
<dbReference type="InterPro" id="IPR036397">
    <property type="entry name" value="RNaseH_sf"/>
</dbReference>
<dbReference type="SUPFAM" id="SSF56672">
    <property type="entry name" value="DNA/RNA polymerases"/>
    <property type="match status" value="2"/>
</dbReference>
<dbReference type="PANTHER" id="PTHR37984:SF5">
    <property type="entry name" value="PROTEIN NYNRIN-LIKE"/>
    <property type="match status" value="1"/>
</dbReference>
<evidence type="ECO:0000256" key="7">
    <source>
        <dbReference type="ARBA" id="ARBA00022918"/>
    </source>
</evidence>
<organism evidence="9 10">
    <name type="scientific">Zancudomyces culisetae</name>
    <name type="common">Gut fungus</name>
    <name type="synonym">Smittium culisetae</name>
    <dbReference type="NCBI Taxonomy" id="1213189"/>
    <lineage>
        <taxon>Eukaryota</taxon>
        <taxon>Fungi</taxon>
        <taxon>Fungi incertae sedis</taxon>
        <taxon>Zoopagomycota</taxon>
        <taxon>Kickxellomycotina</taxon>
        <taxon>Harpellomycetes</taxon>
        <taxon>Harpellales</taxon>
        <taxon>Legeriomycetaceae</taxon>
        <taxon>Zancudomyces</taxon>
    </lineage>
</organism>
<dbReference type="InterPro" id="IPR012337">
    <property type="entry name" value="RNaseH-like_sf"/>
</dbReference>
<dbReference type="InterPro" id="IPR005162">
    <property type="entry name" value="Retrotrans_gag_dom"/>
</dbReference>
<evidence type="ECO:0000313" key="10">
    <source>
        <dbReference type="Proteomes" id="UP000188320"/>
    </source>
</evidence>
<keyword evidence="4" id="KW-0540">Nuclease</keyword>
<dbReference type="FunFam" id="3.10.20.370:FF:000001">
    <property type="entry name" value="Retrovirus-related Pol polyprotein from transposon 17.6-like protein"/>
    <property type="match status" value="1"/>
</dbReference>
<dbReference type="Pfam" id="PF08284">
    <property type="entry name" value="RVP_2"/>
    <property type="match status" value="1"/>
</dbReference>
<dbReference type="PROSITE" id="PS50994">
    <property type="entry name" value="INTEGRASE"/>
    <property type="match status" value="1"/>
</dbReference>
<dbReference type="InterPro" id="IPR021109">
    <property type="entry name" value="Peptidase_aspartic_dom_sf"/>
</dbReference>
<dbReference type="EC" id="2.7.7.49" evidence="1"/>
<keyword evidence="5" id="KW-0255">Endonuclease</keyword>
<keyword evidence="10" id="KW-1185">Reference proteome</keyword>
<keyword evidence="6" id="KW-0378">Hydrolase</keyword>
<dbReference type="GO" id="GO:0003676">
    <property type="term" value="F:nucleic acid binding"/>
    <property type="evidence" value="ECO:0007669"/>
    <property type="project" value="InterPro"/>
</dbReference>
<name>A0A1R1PJG7_ZANCU</name>
<evidence type="ECO:0000313" key="9">
    <source>
        <dbReference type="EMBL" id="OMH81098.1"/>
    </source>
</evidence>
<dbReference type="Gene3D" id="3.30.420.10">
    <property type="entry name" value="Ribonuclease H-like superfamily/Ribonuclease H"/>
    <property type="match status" value="1"/>
</dbReference>
<feature type="domain" description="Integrase catalytic" evidence="8">
    <location>
        <begin position="1139"/>
        <end position="1299"/>
    </location>
</feature>
<reference evidence="10" key="1">
    <citation type="submission" date="2017-01" db="EMBL/GenBank/DDBJ databases">
        <authorList>
            <person name="Wang Y."/>
            <person name="White M."/>
            <person name="Kvist S."/>
            <person name="Moncalvo J.-M."/>
        </authorList>
    </citation>
    <scope>NUCLEOTIDE SEQUENCE [LARGE SCALE GENOMIC DNA]</scope>
    <source>
        <strain evidence="10">COL-18-3</strain>
    </source>
</reference>
<dbReference type="GO" id="GO:0005634">
    <property type="term" value="C:nucleus"/>
    <property type="evidence" value="ECO:0007669"/>
    <property type="project" value="UniProtKB-ARBA"/>
</dbReference>